<comment type="subunit">
    <text evidence="2">Homodimer.</text>
</comment>
<comment type="function">
    <text evidence="2">An aminoacyl-tRNA editing enzyme that deacylates mischarged D-aminoacyl-tRNAs. Also deacylates mischarged glycyl-tRNA(Ala), protecting cells against glycine mischarging by AlaRS. Acts via tRNA-based rather than protein-based catalysis; rejects L-amino acids rather than detecting D-amino acids in the active site. By recycling D-aminoacyl-tRNA to D-amino acids and free tRNA molecules, this enzyme counteracts the toxicity associated with the formation of D-aminoacyl-tRNA entities in vivo and helps enforce protein L-homochirality.</text>
</comment>
<evidence type="ECO:0000256" key="2">
    <source>
        <dbReference type="HAMAP-Rule" id="MF_00518"/>
    </source>
</evidence>
<reference evidence="4" key="1">
    <citation type="submission" date="2017-09" db="EMBL/GenBank/DDBJ databases">
        <title>Depth-based differentiation of microbial function through sediment-hosted aquifers and enrichment of novel symbionts in the deep terrestrial subsurface.</title>
        <authorList>
            <person name="Probst A.J."/>
            <person name="Ladd B."/>
            <person name="Jarett J.K."/>
            <person name="Geller-Mcgrath D.E."/>
            <person name="Sieber C.M.K."/>
            <person name="Emerson J.B."/>
            <person name="Anantharaman K."/>
            <person name="Thomas B.C."/>
            <person name="Malmstrom R."/>
            <person name="Stieglmeier M."/>
            <person name="Klingl A."/>
            <person name="Woyke T."/>
            <person name="Ryan C.M."/>
            <person name="Banfield J.F."/>
        </authorList>
    </citation>
    <scope>NUCLEOTIDE SEQUENCE [LARGE SCALE GENOMIC DNA]</scope>
</reference>
<accession>A0A2M6VZS6</accession>
<comment type="subcellular location">
    <subcellularLocation>
        <location evidence="2">Cytoplasm</location>
    </subcellularLocation>
</comment>
<dbReference type="FunFam" id="3.50.80.10:FF:000001">
    <property type="entry name" value="D-aminoacyl-tRNA deacylase"/>
    <property type="match status" value="1"/>
</dbReference>
<dbReference type="PANTHER" id="PTHR10472">
    <property type="entry name" value="D-TYROSYL-TRNA TYR DEACYLASE"/>
    <property type="match status" value="1"/>
</dbReference>
<gene>
    <name evidence="2" type="primary">dtd</name>
    <name evidence="3" type="ORF">COU33_05285</name>
</gene>
<dbReference type="EC" id="3.1.1.-" evidence="2"/>
<keyword evidence="2" id="KW-0694">RNA-binding</keyword>
<dbReference type="PANTHER" id="PTHR10472:SF5">
    <property type="entry name" value="D-AMINOACYL-TRNA DEACYLASE 1"/>
    <property type="match status" value="1"/>
</dbReference>
<dbReference type="GO" id="GO:0005737">
    <property type="term" value="C:cytoplasm"/>
    <property type="evidence" value="ECO:0007669"/>
    <property type="project" value="UniProtKB-SubCell"/>
</dbReference>
<dbReference type="GO" id="GO:0043908">
    <property type="term" value="F:Ser(Gly)-tRNA(Ala) hydrolase activity"/>
    <property type="evidence" value="ECO:0007669"/>
    <property type="project" value="UniProtKB-UniRule"/>
</dbReference>
<dbReference type="GO" id="GO:0106026">
    <property type="term" value="F:Gly-tRNA(Ala) deacylase activity"/>
    <property type="evidence" value="ECO:0007669"/>
    <property type="project" value="UniProtKB-UniRule"/>
</dbReference>
<dbReference type="Gene3D" id="3.50.80.10">
    <property type="entry name" value="D-tyrosyl-tRNA(Tyr) deacylase"/>
    <property type="match status" value="1"/>
</dbReference>
<comment type="caution">
    <text evidence="3">The sequence shown here is derived from an EMBL/GenBank/DDBJ whole genome shotgun (WGS) entry which is preliminary data.</text>
</comment>
<dbReference type="EC" id="3.1.1.96" evidence="2"/>
<dbReference type="InterPro" id="IPR003732">
    <property type="entry name" value="Daa-tRNA_deacyls_DTD"/>
</dbReference>
<feature type="short sequence motif" description="Gly-cisPro motif, important for rejection of L-amino acids" evidence="2">
    <location>
        <begin position="140"/>
        <end position="141"/>
    </location>
</feature>
<comment type="catalytic activity">
    <reaction evidence="2">
        <text>a D-aminoacyl-tRNA + H2O = a tRNA + a D-alpha-amino acid + H(+)</text>
        <dbReference type="Rhea" id="RHEA:13953"/>
        <dbReference type="Rhea" id="RHEA-COMP:10123"/>
        <dbReference type="Rhea" id="RHEA-COMP:10124"/>
        <dbReference type="ChEBI" id="CHEBI:15377"/>
        <dbReference type="ChEBI" id="CHEBI:15378"/>
        <dbReference type="ChEBI" id="CHEBI:59871"/>
        <dbReference type="ChEBI" id="CHEBI:78442"/>
        <dbReference type="ChEBI" id="CHEBI:79333"/>
        <dbReference type="EC" id="3.1.1.96"/>
    </reaction>
</comment>
<comment type="catalytic activity">
    <reaction evidence="2">
        <text>glycyl-tRNA(Ala) + H2O = tRNA(Ala) + glycine + H(+)</text>
        <dbReference type="Rhea" id="RHEA:53744"/>
        <dbReference type="Rhea" id="RHEA-COMP:9657"/>
        <dbReference type="Rhea" id="RHEA-COMP:13640"/>
        <dbReference type="ChEBI" id="CHEBI:15377"/>
        <dbReference type="ChEBI" id="CHEBI:15378"/>
        <dbReference type="ChEBI" id="CHEBI:57305"/>
        <dbReference type="ChEBI" id="CHEBI:78442"/>
        <dbReference type="ChEBI" id="CHEBI:78522"/>
    </reaction>
</comment>
<dbReference type="Pfam" id="PF02580">
    <property type="entry name" value="Tyr_Deacylase"/>
    <property type="match status" value="1"/>
</dbReference>
<name>A0A2M6VZS6_9BACT</name>
<comment type="domain">
    <text evidence="2">A Gly-cisPro motif from one monomer fits into the active site of the other monomer to allow specific chiral rejection of L-amino acids.</text>
</comment>
<dbReference type="NCBIfam" id="TIGR00256">
    <property type="entry name" value="D-aminoacyl-tRNA deacylase"/>
    <property type="match status" value="1"/>
</dbReference>
<dbReference type="EMBL" id="PFBZ01000225">
    <property type="protein sequence ID" value="PIT86051.1"/>
    <property type="molecule type" value="Genomic_DNA"/>
</dbReference>
<dbReference type="GO" id="GO:0000049">
    <property type="term" value="F:tRNA binding"/>
    <property type="evidence" value="ECO:0007669"/>
    <property type="project" value="UniProtKB-UniRule"/>
</dbReference>
<evidence type="ECO:0000256" key="1">
    <source>
        <dbReference type="ARBA" id="ARBA00009673"/>
    </source>
</evidence>
<protein>
    <recommendedName>
        <fullName evidence="2">D-aminoacyl-tRNA deacylase</fullName>
        <shortName evidence="2">DTD</shortName>
        <ecNumber evidence="2">3.1.1.96</ecNumber>
    </recommendedName>
    <alternativeName>
        <fullName evidence="2">Gly-tRNA(Ala) deacylase</fullName>
        <ecNumber evidence="2">3.1.1.-</ecNumber>
    </alternativeName>
</protein>
<evidence type="ECO:0000313" key="3">
    <source>
        <dbReference type="EMBL" id="PIT86051.1"/>
    </source>
</evidence>
<dbReference type="Proteomes" id="UP000229362">
    <property type="component" value="Unassembled WGS sequence"/>
</dbReference>
<keyword evidence="2" id="KW-0378">Hydrolase</keyword>
<dbReference type="HAMAP" id="MF_00518">
    <property type="entry name" value="Deacylase_Dtd"/>
    <property type="match status" value="1"/>
</dbReference>
<dbReference type="SUPFAM" id="SSF69500">
    <property type="entry name" value="DTD-like"/>
    <property type="match status" value="1"/>
</dbReference>
<sequence>MKIVLQKVTRADVQIDGRIVGEIADGFVLFVGITHTDTKETVDTLVEKILKLRLFADKGSDTFMERSIVEESGGILVISQFTLYGNCKKGTRPSFTDAARPDVAKPLYAYMVAALQEKSGLRVETGEFGEHMEVSLVNDGPITLILEG</sequence>
<proteinExistence type="inferred from homology"/>
<dbReference type="GO" id="GO:0051500">
    <property type="term" value="F:D-tyrosyl-tRNA(Tyr) deacylase activity"/>
    <property type="evidence" value="ECO:0007669"/>
    <property type="project" value="TreeGrafter"/>
</dbReference>
<evidence type="ECO:0000313" key="4">
    <source>
        <dbReference type="Proteomes" id="UP000229362"/>
    </source>
</evidence>
<comment type="similarity">
    <text evidence="1 2">Belongs to the DTD family.</text>
</comment>
<keyword evidence="2" id="KW-0963">Cytoplasm</keyword>
<dbReference type="GO" id="GO:0019478">
    <property type="term" value="P:D-amino acid catabolic process"/>
    <property type="evidence" value="ECO:0007669"/>
    <property type="project" value="UniProtKB-UniRule"/>
</dbReference>
<keyword evidence="2" id="KW-0820">tRNA-binding</keyword>
<organism evidence="3 4">
    <name type="scientific">Candidatus Magasanikbacteria bacterium CG10_big_fil_rev_8_21_14_0_10_43_6</name>
    <dbReference type="NCBI Taxonomy" id="1974650"/>
    <lineage>
        <taxon>Bacteria</taxon>
        <taxon>Candidatus Magasanikiibacteriota</taxon>
    </lineage>
</organism>
<dbReference type="AlphaFoldDB" id="A0A2M6VZS6"/>
<dbReference type="InterPro" id="IPR023509">
    <property type="entry name" value="DTD-like_sf"/>
</dbReference>